<dbReference type="EMBL" id="UGOB01000001">
    <property type="protein sequence ID" value="STX45233.1"/>
    <property type="molecule type" value="Genomic_DNA"/>
</dbReference>
<protein>
    <submittedName>
        <fullName evidence="4">Coiled-coil protein</fullName>
    </submittedName>
</protein>
<reference evidence="3 5" key="1">
    <citation type="submission" date="2015-11" db="EMBL/GenBank/DDBJ databases">
        <title>Genomic analysis of 38 Legionella species identifies large and diverse effector repertoires.</title>
        <authorList>
            <person name="Burstein D."/>
            <person name="Amaro F."/>
            <person name="Zusman T."/>
            <person name="Lifshitz Z."/>
            <person name="Cohen O."/>
            <person name="Gilbert J.A."/>
            <person name="Pupko T."/>
            <person name="Shuman H.A."/>
            <person name="Segal G."/>
        </authorList>
    </citation>
    <scope>NUCLEOTIDE SEQUENCE [LARGE SCALE GENOMIC DNA]</scope>
    <source>
        <strain evidence="3 5">Lyon 8420412</strain>
    </source>
</reference>
<dbReference type="Proteomes" id="UP000254476">
    <property type="component" value="Unassembled WGS sequence"/>
</dbReference>
<sequence>MKALINQNRFLKAIEYASEHHFSKPYSISPMVDRWFNQLSMVHLANGDIIHITGKEAIDYVDIILDGKVVDKKDLAIVFQFYSQRSEHEKERAVLVEKIKALQKKSELVSEKLEAEEKKLEDFDANKLKAKALYEKIVERGISSLNEERLEKKFGSKITHIVHRPNHGLTHSVRVSYLVTGIHAFKKEFNKHSSELDEDLELEKLQMMMLFSVVGRRDETGFHDTGDNVKGCETYENFRTTSGRDFLKYCRSHLNDLYKNNLEAMYRDAIIVELMGYSDIQDRIDRREDGPPQLFIDYIIEKEKQLGNDISREEALNLITKPQSFWNKSPKYTLSTFFPEGEVRTRADAQLRMMNDAHGIDLTRCYSLYPSKKGGSSAIGVIEDYVNLSGISESLNSVSIEKLESVFKILRCSFDTLQLTGQKSTFGLISQETFDSQKNNILAGIQDINKRFEFPMSPKRRRKLVEEIKKIRAEDNYDDNLEGDVTLDEKSNPTLEAYRKYLILQEIVKHVTAASKLHTDKRMFDFQNTQEGNPHKIDHYKNAIKLIHGLQSITPVKGVSKVELPVISAVTHDRLQNKVTVFFENQKQAELFKETYTTLFGAKPSSISLSSQEFSIEVNREYYKKLLDGKLVEFKQVTVPKVIHREESLVDSEGNITALNLIKNSQALVRLVSTTALSGETFPDYDYLLRAFEDPVHERYTPPIKENIHFPVIRTKYTDPRTNIIYERKVVTTAPTEVRFQEPITEPIKFEDKIADGWVVGKSGAPQNTIYTKKLAHTLLPSHGKIIPFSGYPEKKWNYFPIGVLSDVRQVDLKGERYIWSENMDTVTKFWIKDPSLIHKKFYDFLNAQLEKSGEPKRYAKTDVAVLDKSKLLKESTTSTELIHHLQSRKEKIFEVLNTKGYRPSDEVLQDFKMLIRQERSVYLARFKSNKKVQKEIKELYSAIEERINLEAARKSTKYSINLKRLIELQKKSTEAGGHNEILAGNTKAATQAFYATRDQLIDRLNLAFHAFEIKKKYQYDVPLLILSQDKQPYHYTEAMIKEDLKNAYALLRKGAFPYDKTKNIAYELDSKGNAVLDSNGKRIRKKDSGGDVYQEKNQVYQKELLVNFFKLALPLTNIEQLEKGQIGVEKLDGAKIDKAVDSIIEKMDVVGGVARESTRMKKIFSQANTAKKEEFFIRQVALGNLPLIQEMSHYRAFNISPSLLKKAIEVAEKNNHLAVKDFLIPSNPSLGEVDLAVGKESVTAKNKTVVTSNLKSELADLTKPFDSMNIEIRKQRISAIVKINQRNLSSLKLSDLQLLQKTTSDLLLNTSSNTESNIKELDQLIKLFDKHPKYIVSYARIMEASDKAVKLSSLLKAHELFGTTHTAKVMALIAKKSDSESKLDQLIDAYQCMLDRQRNVKSLEECRKHLSNALLLVEQRGWDDAINYLLLIEFKRKEIATLYLKDVDALSNQPRNQAILSKIEKLIQQIEANGMGPMDSQIEDYCQTMRQLVHGNQNDYIFLLSLFHDLTEVNKVVTSPEMQAIRHEITVLEYNATGFFGSRISQNKANAIKEAMSQIPLLERDDILKNDSPLCEKLQKVLFSNNLLLDKLNVGKLSMEATETAKKLSN</sequence>
<dbReference type="EMBL" id="LNYE01000029">
    <property type="protein sequence ID" value="KTD06413.1"/>
    <property type="molecule type" value="Genomic_DNA"/>
</dbReference>
<evidence type="ECO:0000313" key="6">
    <source>
        <dbReference type="Proteomes" id="UP000254476"/>
    </source>
</evidence>
<evidence type="ECO:0000259" key="2">
    <source>
        <dbReference type="Pfam" id="PF12252"/>
    </source>
</evidence>
<dbReference type="InterPro" id="IPR021014">
    <property type="entry name" value="SidE_PDE"/>
</dbReference>
<feature type="domain" description="SidE PDE" evidence="2">
    <location>
        <begin position="153"/>
        <end position="387"/>
    </location>
</feature>
<dbReference type="OrthoDB" id="5650098at2"/>
<keyword evidence="5" id="KW-1185">Reference proteome</keyword>
<evidence type="ECO:0000256" key="1">
    <source>
        <dbReference type="SAM" id="Coils"/>
    </source>
</evidence>
<dbReference type="Proteomes" id="UP000054691">
    <property type="component" value="Unassembled WGS sequence"/>
</dbReference>
<proteinExistence type="predicted"/>
<name>A0A378JBP6_9GAMM</name>
<keyword evidence="1" id="KW-0175">Coiled coil</keyword>
<evidence type="ECO:0000313" key="4">
    <source>
        <dbReference type="EMBL" id="STX45233.1"/>
    </source>
</evidence>
<evidence type="ECO:0000313" key="3">
    <source>
        <dbReference type="EMBL" id="KTD06413.1"/>
    </source>
</evidence>
<feature type="coiled-coil region" evidence="1">
    <location>
        <begin position="85"/>
        <end position="133"/>
    </location>
</feature>
<dbReference type="RefSeq" id="WP_058500156.1">
    <property type="nucleotide sequence ID" value="NZ_CAAAHW010000005.1"/>
</dbReference>
<accession>A0A378JBP6</accession>
<dbReference type="STRING" id="45066.Lgra_3190"/>
<dbReference type="Pfam" id="PF12252">
    <property type="entry name" value="SidE_PDE"/>
    <property type="match status" value="1"/>
</dbReference>
<evidence type="ECO:0000313" key="5">
    <source>
        <dbReference type="Proteomes" id="UP000054691"/>
    </source>
</evidence>
<gene>
    <name evidence="3" type="ORF">Lgra_3190</name>
    <name evidence="4" type="ORF">NCTC12388_01962</name>
</gene>
<reference evidence="4 6" key="2">
    <citation type="submission" date="2018-06" db="EMBL/GenBank/DDBJ databases">
        <authorList>
            <consortium name="Pathogen Informatics"/>
            <person name="Doyle S."/>
        </authorList>
    </citation>
    <scope>NUCLEOTIDE SEQUENCE [LARGE SCALE GENOMIC DNA]</scope>
    <source>
        <strain evidence="4 6">NCTC12388</strain>
    </source>
</reference>
<organism evidence="4 6">
    <name type="scientific">Legionella gratiana</name>
    <dbReference type="NCBI Taxonomy" id="45066"/>
    <lineage>
        <taxon>Bacteria</taxon>
        <taxon>Pseudomonadati</taxon>
        <taxon>Pseudomonadota</taxon>
        <taxon>Gammaproteobacteria</taxon>
        <taxon>Legionellales</taxon>
        <taxon>Legionellaceae</taxon>
        <taxon>Legionella</taxon>
    </lineage>
</organism>